<dbReference type="InterPro" id="IPR036814">
    <property type="entry name" value="YqcC-like_sf"/>
</dbReference>
<dbReference type="Proteomes" id="UP000199371">
    <property type="component" value="Unassembled WGS sequence"/>
</dbReference>
<reference evidence="3" key="1">
    <citation type="submission" date="2016-10" db="EMBL/GenBank/DDBJ databases">
        <authorList>
            <person name="Varghese N."/>
            <person name="Submissions S."/>
        </authorList>
    </citation>
    <scope>NUCLEOTIDE SEQUENCE [LARGE SCALE GENOMIC DNA]</scope>
    <source>
        <strain evidence="3">DSM 17616</strain>
    </source>
</reference>
<dbReference type="RefSeq" id="WP_092797169.1">
    <property type="nucleotide sequence ID" value="NZ_FNXF01000036.1"/>
</dbReference>
<evidence type="ECO:0000313" key="3">
    <source>
        <dbReference type="Proteomes" id="UP000199371"/>
    </source>
</evidence>
<dbReference type="SUPFAM" id="SSF158452">
    <property type="entry name" value="YqcC-like"/>
    <property type="match status" value="1"/>
</dbReference>
<dbReference type="InterPro" id="IPR023376">
    <property type="entry name" value="YqcC-like_dom"/>
</dbReference>
<dbReference type="Gene3D" id="1.20.1440.40">
    <property type="entry name" value="YqcC-like"/>
    <property type="match status" value="1"/>
</dbReference>
<dbReference type="AlphaFoldDB" id="A0A1H6NSV6"/>
<gene>
    <name evidence="2" type="ORF">SAMN05660691_04164</name>
</gene>
<feature type="domain" description="YqcC-like" evidence="1">
    <location>
        <begin position="17"/>
        <end position="109"/>
    </location>
</feature>
<evidence type="ECO:0000313" key="2">
    <source>
        <dbReference type="EMBL" id="SEI14092.1"/>
    </source>
</evidence>
<name>A0A1H6NSV6_9GAMM</name>
<dbReference type="EMBL" id="FNXF01000036">
    <property type="protein sequence ID" value="SEI14092.1"/>
    <property type="molecule type" value="Genomic_DNA"/>
</dbReference>
<protein>
    <submittedName>
        <fullName evidence="2">Uncharacterized conserved protein YqcC, DUF446 family</fullName>
    </submittedName>
</protein>
<dbReference type="OrthoDB" id="8794567at2"/>
<dbReference type="Pfam" id="PF04287">
    <property type="entry name" value="DUF446"/>
    <property type="match status" value="1"/>
</dbReference>
<sequence length="113" mass="12811">MSTTRFFKKQSEKGKKVLSALDDIEAEMKKIGFWKENPPDVKVGNYIEAPSFELWLQCVFLPNARKAAQTGEYPDGSQVGLMAMREYDYHSCVEEALTLVSLLNDFDKLVVGK</sequence>
<dbReference type="STRING" id="173990.SAMN05660691_04164"/>
<accession>A0A1H6NSV6</accession>
<organism evidence="2 3">
    <name type="scientific">Rheinheimera pacifica</name>
    <dbReference type="NCBI Taxonomy" id="173990"/>
    <lineage>
        <taxon>Bacteria</taxon>
        <taxon>Pseudomonadati</taxon>
        <taxon>Pseudomonadota</taxon>
        <taxon>Gammaproteobacteria</taxon>
        <taxon>Chromatiales</taxon>
        <taxon>Chromatiaceae</taxon>
        <taxon>Rheinheimera</taxon>
    </lineage>
</organism>
<evidence type="ECO:0000259" key="1">
    <source>
        <dbReference type="Pfam" id="PF04287"/>
    </source>
</evidence>
<keyword evidence="3" id="KW-1185">Reference proteome</keyword>
<proteinExistence type="predicted"/>